<comment type="caution">
    <text evidence="2">The sequence shown here is derived from an EMBL/GenBank/DDBJ whole genome shotgun (WGS) entry which is preliminary data.</text>
</comment>
<reference evidence="2 3" key="1">
    <citation type="submission" date="2024-08" db="EMBL/GenBank/DDBJ databases">
        <title>Insights into the chromosomal genome structure of Flemingia macrophylla.</title>
        <authorList>
            <person name="Ding Y."/>
            <person name="Zhao Y."/>
            <person name="Bi W."/>
            <person name="Wu M."/>
            <person name="Zhao G."/>
            <person name="Gong Y."/>
            <person name="Li W."/>
            <person name="Zhang P."/>
        </authorList>
    </citation>
    <scope>NUCLEOTIDE SEQUENCE [LARGE SCALE GENOMIC DNA]</scope>
    <source>
        <strain evidence="2">DYQJB</strain>
        <tissue evidence="2">Leaf</tissue>
    </source>
</reference>
<dbReference type="EMBL" id="JBGMDY010000006">
    <property type="protein sequence ID" value="KAL2329717.1"/>
    <property type="molecule type" value="Genomic_DNA"/>
</dbReference>
<dbReference type="InterPro" id="IPR050905">
    <property type="entry name" value="Plant_NBS-LRR"/>
</dbReference>
<organism evidence="2 3">
    <name type="scientific">Flemingia macrophylla</name>
    <dbReference type="NCBI Taxonomy" id="520843"/>
    <lineage>
        <taxon>Eukaryota</taxon>
        <taxon>Viridiplantae</taxon>
        <taxon>Streptophyta</taxon>
        <taxon>Embryophyta</taxon>
        <taxon>Tracheophyta</taxon>
        <taxon>Spermatophyta</taxon>
        <taxon>Magnoliopsida</taxon>
        <taxon>eudicotyledons</taxon>
        <taxon>Gunneridae</taxon>
        <taxon>Pentapetalae</taxon>
        <taxon>rosids</taxon>
        <taxon>fabids</taxon>
        <taxon>Fabales</taxon>
        <taxon>Fabaceae</taxon>
        <taxon>Papilionoideae</taxon>
        <taxon>50 kb inversion clade</taxon>
        <taxon>NPAAA clade</taxon>
        <taxon>indigoferoid/millettioid clade</taxon>
        <taxon>Phaseoleae</taxon>
        <taxon>Flemingia</taxon>
    </lineage>
</organism>
<sequence length="278" mass="32829">MLNEKRSLEELIDEGFVIIDELIQHSLLLLEDEYGIIKMHDLVRNMACHILNESHSCMVKCRQELIKIPNMREWTADLKIVSLADNDIKEIAEGRFLGRDNYNNYVRQTLNNDYEPKTYFIDFFEDEDYEYEDDDDDDYIMYEEFNRRRLYIGDCTELPYLLPRDLVNLTVHGNNKWEYLCAALSSKEPPPLKTIQINCCKVLKRLFCPANHCSTCTSIQSQHIADFRMLNHQTRMEVFCHLTHFGISRCNKIEMLLTPELVSSLGQLKSIEVWWLVV</sequence>
<dbReference type="AlphaFoldDB" id="A0ABD1M260"/>
<dbReference type="PANTHER" id="PTHR33463:SF187">
    <property type="entry name" value="AND NB-ARC DOMAIN DISEASE RESISTANCE PROTEIN, PUTATIVE-RELATED"/>
    <property type="match status" value="1"/>
</dbReference>
<name>A0ABD1M260_9FABA</name>
<gene>
    <name evidence="2" type="ORF">Fmac_017298</name>
</gene>
<proteinExistence type="predicted"/>
<keyword evidence="3" id="KW-1185">Reference proteome</keyword>
<accession>A0ABD1M260</accession>
<keyword evidence="1" id="KW-0611">Plant defense</keyword>
<evidence type="ECO:0000256" key="1">
    <source>
        <dbReference type="ARBA" id="ARBA00022821"/>
    </source>
</evidence>
<evidence type="ECO:0000313" key="2">
    <source>
        <dbReference type="EMBL" id="KAL2329717.1"/>
    </source>
</evidence>
<protein>
    <submittedName>
        <fullName evidence="2">Uncharacterized protein</fullName>
    </submittedName>
</protein>
<evidence type="ECO:0000313" key="3">
    <source>
        <dbReference type="Proteomes" id="UP001603857"/>
    </source>
</evidence>
<dbReference type="PANTHER" id="PTHR33463">
    <property type="entry name" value="NB-ARC DOMAIN-CONTAINING PROTEIN-RELATED"/>
    <property type="match status" value="1"/>
</dbReference>
<dbReference type="Proteomes" id="UP001603857">
    <property type="component" value="Unassembled WGS sequence"/>
</dbReference>